<reference evidence="2" key="1">
    <citation type="submission" date="2023-07" db="EMBL/GenBank/DDBJ databases">
        <authorList>
            <consortium name="AG Swart"/>
            <person name="Singh M."/>
            <person name="Singh A."/>
            <person name="Seah K."/>
            <person name="Emmerich C."/>
        </authorList>
    </citation>
    <scope>NUCLEOTIDE SEQUENCE</scope>
    <source>
        <strain evidence="2">DP1</strain>
    </source>
</reference>
<feature type="transmembrane region" description="Helical" evidence="1">
    <location>
        <begin position="47"/>
        <end position="65"/>
    </location>
</feature>
<keyword evidence="3" id="KW-1185">Reference proteome</keyword>
<keyword evidence="1" id="KW-1133">Transmembrane helix</keyword>
<gene>
    <name evidence="2" type="ORF">ECRASSUSDP1_LOCUS25833</name>
</gene>
<proteinExistence type="predicted"/>
<organism evidence="2 3">
    <name type="scientific">Euplotes crassus</name>
    <dbReference type="NCBI Taxonomy" id="5936"/>
    <lineage>
        <taxon>Eukaryota</taxon>
        <taxon>Sar</taxon>
        <taxon>Alveolata</taxon>
        <taxon>Ciliophora</taxon>
        <taxon>Intramacronucleata</taxon>
        <taxon>Spirotrichea</taxon>
        <taxon>Hypotrichia</taxon>
        <taxon>Euplotida</taxon>
        <taxon>Euplotidae</taxon>
        <taxon>Moneuplotes</taxon>
    </lineage>
</organism>
<dbReference type="Proteomes" id="UP001295684">
    <property type="component" value="Unassembled WGS sequence"/>
</dbReference>
<keyword evidence="1" id="KW-0472">Membrane</keyword>
<comment type="caution">
    <text evidence="2">The sequence shown here is derived from an EMBL/GenBank/DDBJ whole genome shotgun (WGS) entry which is preliminary data.</text>
</comment>
<evidence type="ECO:0000256" key="1">
    <source>
        <dbReference type="SAM" id="Phobius"/>
    </source>
</evidence>
<name>A0AAD2D9E9_EUPCR</name>
<evidence type="ECO:0000313" key="2">
    <source>
        <dbReference type="EMBL" id="CAI2384308.1"/>
    </source>
</evidence>
<sequence length="87" mass="9913">MKQYLINGSIQLLKIALSKDPLLIMIKWKKTMFVSYALKYTKPKIKLCLFLAIIISIILACKSGLQRSLSVRNVGKSLNKRVSIPYN</sequence>
<dbReference type="EMBL" id="CAMPGE010026632">
    <property type="protein sequence ID" value="CAI2384308.1"/>
    <property type="molecule type" value="Genomic_DNA"/>
</dbReference>
<protein>
    <submittedName>
        <fullName evidence="2">Uncharacterized protein</fullName>
    </submittedName>
</protein>
<evidence type="ECO:0000313" key="3">
    <source>
        <dbReference type="Proteomes" id="UP001295684"/>
    </source>
</evidence>
<accession>A0AAD2D9E9</accession>
<keyword evidence="1" id="KW-0812">Transmembrane</keyword>
<dbReference type="AlphaFoldDB" id="A0AAD2D9E9"/>